<comment type="pathway">
    <text evidence="1 9">Carbohydrate acid metabolism; D-gluconate degradation.</text>
</comment>
<dbReference type="Pfam" id="PF13671">
    <property type="entry name" value="AAA_33"/>
    <property type="match status" value="1"/>
</dbReference>
<dbReference type="GO" id="GO:0005975">
    <property type="term" value="P:carbohydrate metabolic process"/>
    <property type="evidence" value="ECO:0007669"/>
    <property type="project" value="InterPro"/>
</dbReference>
<dbReference type="CDD" id="cd02021">
    <property type="entry name" value="GntK"/>
    <property type="match status" value="1"/>
</dbReference>
<comment type="catalytic activity">
    <reaction evidence="8 9">
        <text>D-gluconate + ATP = 6-phospho-D-gluconate + ADP + H(+)</text>
        <dbReference type="Rhea" id="RHEA:19433"/>
        <dbReference type="ChEBI" id="CHEBI:15378"/>
        <dbReference type="ChEBI" id="CHEBI:18391"/>
        <dbReference type="ChEBI" id="CHEBI:30616"/>
        <dbReference type="ChEBI" id="CHEBI:58759"/>
        <dbReference type="ChEBI" id="CHEBI:456216"/>
        <dbReference type="EC" id="2.7.1.12"/>
    </reaction>
</comment>
<dbReference type="PANTHER" id="PTHR43442:SF3">
    <property type="entry name" value="GLUCONOKINASE-RELATED"/>
    <property type="match status" value="1"/>
</dbReference>
<feature type="compositionally biased region" description="Pro residues" evidence="10">
    <location>
        <begin position="50"/>
        <end position="65"/>
    </location>
</feature>
<evidence type="ECO:0000256" key="10">
    <source>
        <dbReference type="SAM" id="MobiDB-lite"/>
    </source>
</evidence>
<accession>A0A8I2YU61</accession>
<evidence type="ECO:0000313" key="12">
    <source>
        <dbReference type="Proteomes" id="UP000683000"/>
    </source>
</evidence>
<organism evidence="11 12">
    <name type="scientific">Boletus reticuloceps</name>
    <dbReference type="NCBI Taxonomy" id="495285"/>
    <lineage>
        <taxon>Eukaryota</taxon>
        <taxon>Fungi</taxon>
        <taxon>Dikarya</taxon>
        <taxon>Basidiomycota</taxon>
        <taxon>Agaricomycotina</taxon>
        <taxon>Agaricomycetes</taxon>
        <taxon>Agaricomycetidae</taxon>
        <taxon>Boletales</taxon>
        <taxon>Boletineae</taxon>
        <taxon>Boletaceae</taxon>
        <taxon>Boletoideae</taxon>
        <taxon>Boletus</taxon>
    </lineage>
</organism>
<evidence type="ECO:0000256" key="1">
    <source>
        <dbReference type="ARBA" id="ARBA00004875"/>
    </source>
</evidence>
<evidence type="ECO:0000256" key="3">
    <source>
        <dbReference type="ARBA" id="ARBA00012054"/>
    </source>
</evidence>
<gene>
    <name evidence="11" type="ORF">JVT61DRAFT_13890</name>
</gene>
<keyword evidence="12" id="KW-1185">Reference proteome</keyword>
<dbReference type="EMBL" id="JAGFBS010000007">
    <property type="protein sequence ID" value="KAG6378195.1"/>
    <property type="molecule type" value="Genomic_DNA"/>
</dbReference>
<dbReference type="Proteomes" id="UP000683000">
    <property type="component" value="Unassembled WGS sequence"/>
</dbReference>
<evidence type="ECO:0000256" key="8">
    <source>
        <dbReference type="ARBA" id="ARBA00048090"/>
    </source>
</evidence>
<keyword evidence="4 9" id="KW-0808">Transferase</keyword>
<keyword evidence="5 9" id="KW-0547">Nucleotide-binding</keyword>
<dbReference type="InterPro" id="IPR006001">
    <property type="entry name" value="Therm_gnt_kin"/>
</dbReference>
<dbReference type="PANTHER" id="PTHR43442">
    <property type="entry name" value="GLUCONOKINASE-RELATED"/>
    <property type="match status" value="1"/>
</dbReference>
<evidence type="ECO:0000256" key="7">
    <source>
        <dbReference type="ARBA" id="ARBA00022840"/>
    </source>
</evidence>
<dbReference type="EC" id="2.7.1.12" evidence="3 9"/>
<name>A0A8I2YU61_9AGAM</name>
<sequence length="267" mass="28870">MDWLTVTAARVHSYSSSLVSDNAIRIIHDHRHIMASSSTATEKARNGRGPTPPTLRNPNDAPPSPSLRATSINRDATGARIIVVMGVSGTGKSTLGRALARATHMPFIDGDDLHPATNVAKMTRGEPLEDEDRLPWLETIRRTAVACVLDQVGEEAVEAADGVRWLGVIVACSSLKKTYRAVLRGEGVQTLSLQSLPTYVVYLKGERDVLLARMVHRQGHFMKADMLASQLDTLESPEGEPGVVTVTVDMSTEEQVQRVVQVLGGSS</sequence>
<comment type="caution">
    <text evidence="11">The sequence shown here is derived from an EMBL/GenBank/DDBJ whole genome shotgun (WGS) entry which is preliminary data.</text>
</comment>
<evidence type="ECO:0000256" key="9">
    <source>
        <dbReference type="RuleBase" id="RU363066"/>
    </source>
</evidence>
<evidence type="ECO:0000256" key="2">
    <source>
        <dbReference type="ARBA" id="ARBA00008420"/>
    </source>
</evidence>
<comment type="similarity">
    <text evidence="2 9">Belongs to the gluconokinase GntK/GntV family.</text>
</comment>
<dbReference type="NCBIfam" id="TIGR01313">
    <property type="entry name" value="therm_gnt_kin"/>
    <property type="match status" value="1"/>
</dbReference>
<evidence type="ECO:0000313" key="11">
    <source>
        <dbReference type="EMBL" id="KAG6378195.1"/>
    </source>
</evidence>
<protein>
    <recommendedName>
        <fullName evidence="3 9">Gluconokinase</fullName>
        <ecNumber evidence="3 9">2.7.1.12</ecNumber>
    </recommendedName>
</protein>
<proteinExistence type="inferred from homology"/>
<dbReference type="InterPro" id="IPR027417">
    <property type="entry name" value="P-loop_NTPase"/>
</dbReference>
<dbReference type="GO" id="GO:0016787">
    <property type="term" value="F:hydrolase activity"/>
    <property type="evidence" value="ECO:0007669"/>
    <property type="project" value="UniProtKB-KW"/>
</dbReference>
<dbReference type="GO" id="GO:0046316">
    <property type="term" value="F:gluconokinase activity"/>
    <property type="evidence" value="ECO:0007669"/>
    <property type="project" value="UniProtKB-EC"/>
</dbReference>
<keyword evidence="7 9" id="KW-0067">ATP-binding</keyword>
<dbReference type="SUPFAM" id="SSF52540">
    <property type="entry name" value="P-loop containing nucleoside triphosphate hydrolases"/>
    <property type="match status" value="1"/>
</dbReference>
<dbReference type="GO" id="GO:0005737">
    <property type="term" value="C:cytoplasm"/>
    <property type="evidence" value="ECO:0007669"/>
    <property type="project" value="TreeGrafter"/>
</dbReference>
<evidence type="ECO:0000256" key="4">
    <source>
        <dbReference type="ARBA" id="ARBA00022679"/>
    </source>
</evidence>
<evidence type="ECO:0000256" key="6">
    <source>
        <dbReference type="ARBA" id="ARBA00022777"/>
    </source>
</evidence>
<dbReference type="UniPathway" id="UPA00792"/>
<dbReference type="AlphaFoldDB" id="A0A8I2YU61"/>
<feature type="region of interest" description="Disordered" evidence="10">
    <location>
        <begin position="35"/>
        <end position="70"/>
    </location>
</feature>
<dbReference type="OrthoDB" id="275177at2759"/>
<reference evidence="11" key="1">
    <citation type="submission" date="2021-03" db="EMBL/GenBank/DDBJ databases">
        <title>Evolutionary innovations through gain and loss of genes in the ectomycorrhizal Boletales.</title>
        <authorList>
            <person name="Wu G."/>
            <person name="Miyauchi S."/>
            <person name="Morin E."/>
            <person name="Yang Z.-L."/>
            <person name="Xu J."/>
            <person name="Martin F.M."/>
        </authorList>
    </citation>
    <scope>NUCLEOTIDE SEQUENCE</scope>
    <source>
        <strain evidence="11">BR01</strain>
    </source>
</reference>
<dbReference type="GO" id="GO:0005524">
    <property type="term" value="F:ATP binding"/>
    <property type="evidence" value="ECO:0007669"/>
    <property type="project" value="UniProtKB-KW"/>
</dbReference>
<dbReference type="Gene3D" id="3.40.50.300">
    <property type="entry name" value="P-loop containing nucleotide triphosphate hydrolases"/>
    <property type="match status" value="1"/>
</dbReference>
<keyword evidence="11" id="KW-0378">Hydrolase</keyword>
<evidence type="ECO:0000256" key="5">
    <source>
        <dbReference type="ARBA" id="ARBA00022741"/>
    </source>
</evidence>
<keyword evidence="6 9" id="KW-0418">Kinase</keyword>